<dbReference type="InterPro" id="IPR050476">
    <property type="entry name" value="Insect_CytP450_Detox"/>
</dbReference>
<dbReference type="GO" id="GO:0016705">
    <property type="term" value="F:oxidoreductase activity, acting on paired donors, with incorporation or reduction of molecular oxygen"/>
    <property type="evidence" value="ECO:0007669"/>
    <property type="project" value="InterPro"/>
</dbReference>
<feature type="compositionally biased region" description="Basic and acidic residues" evidence="16">
    <location>
        <begin position="142"/>
        <end position="157"/>
    </location>
</feature>
<feature type="binding site" description="axial binding residue" evidence="14">
    <location>
        <position position="317"/>
    </location>
    <ligand>
        <name>heme</name>
        <dbReference type="ChEBI" id="CHEBI:30413"/>
    </ligand>
    <ligandPart>
        <name>Fe</name>
        <dbReference type="ChEBI" id="CHEBI:18248"/>
    </ligandPart>
</feature>
<dbReference type="SUPFAM" id="SSF48264">
    <property type="entry name" value="Cytochrome P450"/>
    <property type="match status" value="1"/>
</dbReference>
<keyword evidence="6 14" id="KW-0349">Heme</keyword>
<keyword evidence="11 14" id="KW-0408">Iron</keyword>
<dbReference type="AlphaFoldDB" id="A0A7R9MEK5"/>
<evidence type="ECO:0000256" key="1">
    <source>
        <dbReference type="ARBA" id="ARBA00001971"/>
    </source>
</evidence>
<dbReference type="OrthoDB" id="7779621at2759"/>
<evidence type="ECO:0000256" key="8">
    <source>
        <dbReference type="ARBA" id="ARBA00022824"/>
    </source>
</evidence>
<evidence type="ECO:0000256" key="10">
    <source>
        <dbReference type="ARBA" id="ARBA00023002"/>
    </source>
</evidence>
<evidence type="ECO:0000256" key="2">
    <source>
        <dbReference type="ARBA" id="ARBA00003690"/>
    </source>
</evidence>
<keyword evidence="18" id="KW-1185">Reference proteome</keyword>
<evidence type="ECO:0000256" key="12">
    <source>
        <dbReference type="ARBA" id="ARBA00023033"/>
    </source>
</evidence>
<gene>
    <name evidence="17" type="ORF">ONB1V03_LOCUS15247</name>
</gene>
<evidence type="ECO:0000256" key="13">
    <source>
        <dbReference type="ARBA" id="ARBA00023136"/>
    </source>
</evidence>
<evidence type="ECO:0000256" key="4">
    <source>
        <dbReference type="ARBA" id="ARBA00004406"/>
    </source>
</evidence>
<dbReference type="Pfam" id="PF00067">
    <property type="entry name" value="p450"/>
    <property type="match status" value="1"/>
</dbReference>
<dbReference type="PANTHER" id="PTHR24292:SF54">
    <property type="entry name" value="CYP9F3-RELATED"/>
    <property type="match status" value="1"/>
</dbReference>
<dbReference type="InterPro" id="IPR036396">
    <property type="entry name" value="Cyt_P450_sf"/>
</dbReference>
<feature type="region of interest" description="Disordered" evidence="16">
    <location>
        <begin position="138"/>
        <end position="157"/>
    </location>
</feature>
<dbReference type="PRINTS" id="PR00465">
    <property type="entry name" value="EP450IV"/>
</dbReference>
<name>A0A7R9MEK5_9ACAR</name>
<evidence type="ECO:0000256" key="6">
    <source>
        <dbReference type="ARBA" id="ARBA00022617"/>
    </source>
</evidence>
<dbReference type="InterPro" id="IPR001128">
    <property type="entry name" value="Cyt_P450"/>
</dbReference>
<keyword evidence="9" id="KW-0492">Microsome</keyword>
<evidence type="ECO:0008006" key="19">
    <source>
        <dbReference type="Google" id="ProtNLM"/>
    </source>
</evidence>
<evidence type="ECO:0000256" key="3">
    <source>
        <dbReference type="ARBA" id="ARBA00004174"/>
    </source>
</evidence>
<dbReference type="GO" id="GO:0020037">
    <property type="term" value="F:heme binding"/>
    <property type="evidence" value="ECO:0007669"/>
    <property type="project" value="InterPro"/>
</dbReference>
<evidence type="ECO:0000256" key="7">
    <source>
        <dbReference type="ARBA" id="ARBA00022723"/>
    </source>
</evidence>
<proteinExistence type="inferred from homology"/>
<dbReference type="GO" id="GO:0005789">
    <property type="term" value="C:endoplasmic reticulum membrane"/>
    <property type="evidence" value="ECO:0007669"/>
    <property type="project" value="UniProtKB-SubCell"/>
</dbReference>
<organism evidence="17">
    <name type="scientific">Oppiella nova</name>
    <dbReference type="NCBI Taxonomy" id="334625"/>
    <lineage>
        <taxon>Eukaryota</taxon>
        <taxon>Metazoa</taxon>
        <taxon>Ecdysozoa</taxon>
        <taxon>Arthropoda</taxon>
        <taxon>Chelicerata</taxon>
        <taxon>Arachnida</taxon>
        <taxon>Acari</taxon>
        <taxon>Acariformes</taxon>
        <taxon>Sarcoptiformes</taxon>
        <taxon>Oribatida</taxon>
        <taxon>Brachypylina</taxon>
        <taxon>Oppioidea</taxon>
        <taxon>Oppiidae</taxon>
        <taxon>Oppiella</taxon>
    </lineage>
</organism>
<accession>A0A7R9MEK5</accession>
<comment type="function">
    <text evidence="2">May be involved in the metabolism of insect hormones and in the breakdown of synthetic insecticides.</text>
</comment>
<evidence type="ECO:0000256" key="9">
    <source>
        <dbReference type="ARBA" id="ARBA00022848"/>
    </source>
</evidence>
<keyword evidence="7 14" id="KW-0479">Metal-binding</keyword>
<evidence type="ECO:0000256" key="15">
    <source>
        <dbReference type="RuleBase" id="RU000461"/>
    </source>
</evidence>
<dbReference type="PRINTS" id="PR00385">
    <property type="entry name" value="P450"/>
</dbReference>
<evidence type="ECO:0000313" key="18">
    <source>
        <dbReference type="Proteomes" id="UP000728032"/>
    </source>
</evidence>
<comment type="cofactor">
    <cofactor evidence="1 14">
        <name>heme</name>
        <dbReference type="ChEBI" id="CHEBI:30413"/>
    </cofactor>
</comment>
<dbReference type="InterPro" id="IPR002403">
    <property type="entry name" value="Cyt_P450_E_grp-IV"/>
</dbReference>
<dbReference type="Gene3D" id="1.10.630.10">
    <property type="entry name" value="Cytochrome P450"/>
    <property type="match status" value="1"/>
</dbReference>
<keyword evidence="10 15" id="KW-0560">Oxidoreductase</keyword>
<dbReference type="PANTHER" id="PTHR24292">
    <property type="entry name" value="CYTOCHROME P450"/>
    <property type="match status" value="1"/>
</dbReference>
<keyword evidence="8" id="KW-0256">Endoplasmic reticulum</keyword>
<dbReference type="Proteomes" id="UP000728032">
    <property type="component" value="Unassembled WGS sequence"/>
</dbReference>
<comment type="similarity">
    <text evidence="5 15">Belongs to the cytochrome P450 family.</text>
</comment>
<keyword evidence="13" id="KW-0472">Membrane</keyword>
<keyword evidence="12 15" id="KW-0503">Monooxygenase</keyword>
<comment type="subcellular location">
    <subcellularLocation>
        <location evidence="4">Endoplasmic reticulum membrane</location>
        <topology evidence="4">Peripheral membrane protein</topology>
    </subcellularLocation>
    <subcellularLocation>
        <location evidence="3">Microsome membrane</location>
        <topology evidence="3">Peripheral membrane protein</topology>
    </subcellularLocation>
</comment>
<evidence type="ECO:0000256" key="5">
    <source>
        <dbReference type="ARBA" id="ARBA00010617"/>
    </source>
</evidence>
<evidence type="ECO:0000256" key="14">
    <source>
        <dbReference type="PIRSR" id="PIRSR602403-1"/>
    </source>
</evidence>
<evidence type="ECO:0000256" key="11">
    <source>
        <dbReference type="ARBA" id="ARBA00023004"/>
    </source>
</evidence>
<reference evidence="17" key="1">
    <citation type="submission" date="2020-11" db="EMBL/GenBank/DDBJ databases">
        <authorList>
            <person name="Tran Van P."/>
        </authorList>
    </citation>
    <scope>NUCLEOTIDE SEQUENCE</scope>
</reference>
<sequence>MLRIYGKVVECGAELAQALGAYADAGRPFDGRRVYGNYGVDVVMRSEFGLESGEQLRPLPDDTFRRMAQDNVRPKAARLLAILLLPKWLRRALGVAHPTRDTTIDFFFRMIRRAIRDVDGGSRDDYIVALVTANRSPIDTSPDTRRGDDSEQSPKTRDLYLTDDELMSNAYVFLSGAYDTTGTPLSYATYELALNPDIQQRLYDEVMGAPVGDDGHTIPYDTLMEMPFLEAVVSETFRRHGFNYRIDRRADRDYTLGDTGITVKKGQRVQVPIHAMHHMAEYYKDPYVFDPDRFMPDQRHLLQRNAYMPFGAGPRVCIAYRFVIMVIKVALTMVIRQYKFVRSPDTDVPLRIVSNPVLYLADRVVVGVERR</sequence>
<evidence type="ECO:0000313" key="17">
    <source>
        <dbReference type="EMBL" id="CAD7658626.1"/>
    </source>
</evidence>
<evidence type="ECO:0000256" key="16">
    <source>
        <dbReference type="SAM" id="MobiDB-lite"/>
    </source>
</evidence>
<protein>
    <recommendedName>
        <fullName evidence="19">Cytochrome P450</fullName>
    </recommendedName>
</protein>
<dbReference type="EMBL" id="OC930245">
    <property type="protein sequence ID" value="CAD7658626.1"/>
    <property type="molecule type" value="Genomic_DNA"/>
</dbReference>
<dbReference type="PROSITE" id="PS00086">
    <property type="entry name" value="CYTOCHROME_P450"/>
    <property type="match status" value="1"/>
</dbReference>
<dbReference type="GO" id="GO:0005506">
    <property type="term" value="F:iron ion binding"/>
    <property type="evidence" value="ECO:0007669"/>
    <property type="project" value="InterPro"/>
</dbReference>
<dbReference type="InterPro" id="IPR017972">
    <property type="entry name" value="Cyt_P450_CS"/>
</dbReference>
<dbReference type="GO" id="GO:0004497">
    <property type="term" value="F:monooxygenase activity"/>
    <property type="evidence" value="ECO:0007669"/>
    <property type="project" value="UniProtKB-KW"/>
</dbReference>
<dbReference type="EMBL" id="CAJPVJ010015420">
    <property type="protein sequence ID" value="CAG2175812.1"/>
    <property type="molecule type" value="Genomic_DNA"/>
</dbReference>